<dbReference type="AlphaFoldDB" id="A0A371FRS3"/>
<feature type="non-terminal residue" evidence="1">
    <location>
        <position position="67"/>
    </location>
</feature>
<evidence type="ECO:0000313" key="1">
    <source>
        <dbReference type="EMBL" id="RDX80880.1"/>
    </source>
</evidence>
<protein>
    <submittedName>
        <fullName evidence="1">Uncharacterized protein</fullName>
    </submittedName>
</protein>
<proteinExistence type="predicted"/>
<dbReference type="EMBL" id="QJKJ01008073">
    <property type="protein sequence ID" value="RDX80880.1"/>
    <property type="molecule type" value="Genomic_DNA"/>
</dbReference>
<organism evidence="1 2">
    <name type="scientific">Mucuna pruriens</name>
    <name type="common">Velvet bean</name>
    <name type="synonym">Dolichos pruriens</name>
    <dbReference type="NCBI Taxonomy" id="157652"/>
    <lineage>
        <taxon>Eukaryota</taxon>
        <taxon>Viridiplantae</taxon>
        <taxon>Streptophyta</taxon>
        <taxon>Embryophyta</taxon>
        <taxon>Tracheophyta</taxon>
        <taxon>Spermatophyta</taxon>
        <taxon>Magnoliopsida</taxon>
        <taxon>eudicotyledons</taxon>
        <taxon>Gunneridae</taxon>
        <taxon>Pentapetalae</taxon>
        <taxon>rosids</taxon>
        <taxon>fabids</taxon>
        <taxon>Fabales</taxon>
        <taxon>Fabaceae</taxon>
        <taxon>Papilionoideae</taxon>
        <taxon>50 kb inversion clade</taxon>
        <taxon>NPAAA clade</taxon>
        <taxon>indigoferoid/millettioid clade</taxon>
        <taxon>Phaseoleae</taxon>
        <taxon>Mucuna</taxon>
    </lineage>
</organism>
<sequence length="67" mass="7611">MPLDFGGNTTFDVIDLTPCGEDNAYTERTNTTFEWSITQSRLRKIQQEIQHQLTTLKDPREGQGGPI</sequence>
<reference evidence="1" key="1">
    <citation type="submission" date="2018-05" db="EMBL/GenBank/DDBJ databases">
        <title>Draft genome of Mucuna pruriens seed.</title>
        <authorList>
            <person name="Nnadi N.E."/>
            <person name="Vos R."/>
            <person name="Hasami M.H."/>
            <person name="Devisetty U.K."/>
            <person name="Aguiy J.C."/>
        </authorList>
    </citation>
    <scope>NUCLEOTIDE SEQUENCE [LARGE SCALE GENOMIC DNA]</scope>
    <source>
        <strain evidence="1">JCA_2017</strain>
    </source>
</reference>
<evidence type="ECO:0000313" key="2">
    <source>
        <dbReference type="Proteomes" id="UP000257109"/>
    </source>
</evidence>
<gene>
    <name evidence="1" type="ORF">CR513_38516</name>
</gene>
<comment type="caution">
    <text evidence="1">The sequence shown here is derived from an EMBL/GenBank/DDBJ whole genome shotgun (WGS) entry which is preliminary data.</text>
</comment>
<keyword evidence="2" id="KW-1185">Reference proteome</keyword>
<accession>A0A371FRS3</accession>
<feature type="non-terminal residue" evidence="1">
    <location>
        <position position="1"/>
    </location>
</feature>
<name>A0A371FRS3_MUCPR</name>
<dbReference type="Proteomes" id="UP000257109">
    <property type="component" value="Unassembled WGS sequence"/>
</dbReference>